<keyword evidence="4" id="KW-1185">Reference proteome</keyword>
<dbReference type="Pfam" id="PF22936">
    <property type="entry name" value="Pol_BBD"/>
    <property type="match status" value="1"/>
</dbReference>
<dbReference type="EMBL" id="APWK03000297">
    <property type="protein sequence ID" value="PHH49075.1"/>
    <property type="molecule type" value="Genomic_DNA"/>
</dbReference>
<feature type="domain" description="Retrovirus-related Pol polyprotein from transposon TNT 1-94-like beta-barrel" evidence="2">
    <location>
        <begin position="59"/>
        <end position="138"/>
    </location>
</feature>
<evidence type="ECO:0000313" key="4">
    <source>
        <dbReference type="Proteomes" id="UP000222788"/>
    </source>
</evidence>
<feature type="region of interest" description="Disordered" evidence="1">
    <location>
        <begin position="199"/>
        <end position="218"/>
    </location>
</feature>
<name>A0A2C5WPP0_9PEZI</name>
<evidence type="ECO:0000313" key="3">
    <source>
        <dbReference type="EMBL" id="PHH49075.1"/>
    </source>
</evidence>
<gene>
    <name evidence="3" type="ORF">CFIMG_007989RA00001</name>
</gene>
<accession>A0A2C5WPP0</accession>
<dbReference type="Proteomes" id="UP000222788">
    <property type="component" value="Unassembled WGS sequence"/>
</dbReference>
<dbReference type="InterPro" id="IPR054722">
    <property type="entry name" value="PolX-like_BBD"/>
</dbReference>
<reference evidence="3 4" key="1">
    <citation type="journal article" date="2013" name="Fungal Biol.">
        <title>Analysis of microsatellite markers in the genome of the plant pathogen Ceratocystis fimbriata.</title>
        <authorList>
            <person name="Simpson M.C."/>
            <person name="Wilken P.M."/>
            <person name="Coetzee M.P."/>
            <person name="Wingfield M.J."/>
            <person name="Wingfield B.D."/>
        </authorList>
    </citation>
    <scope>NUCLEOTIDE SEQUENCE [LARGE SCALE GENOMIC DNA]</scope>
    <source>
        <strain evidence="3 4">CBS 114723</strain>
    </source>
</reference>
<comment type="caution">
    <text evidence="3">The sequence shown here is derived from an EMBL/GenBank/DDBJ whole genome shotgun (WGS) entry which is preliminary data.</text>
</comment>
<proteinExistence type="predicted"/>
<evidence type="ECO:0000256" key="1">
    <source>
        <dbReference type="SAM" id="MobiDB-lite"/>
    </source>
</evidence>
<protein>
    <recommendedName>
        <fullName evidence="2">Retrovirus-related Pol polyprotein from transposon TNT 1-94-like beta-barrel domain-containing protein</fullName>
    </recommendedName>
</protein>
<organism evidence="3 4">
    <name type="scientific">Ceratocystis fimbriata CBS 114723</name>
    <dbReference type="NCBI Taxonomy" id="1035309"/>
    <lineage>
        <taxon>Eukaryota</taxon>
        <taxon>Fungi</taxon>
        <taxon>Dikarya</taxon>
        <taxon>Ascomycota</taxon>
        <taxon>Pezizomycotina</taxon>
        <taxon>Sordariomycetes</taxon>
        <taxon>Hypocreomycetidae</taxon>
        <taxon>Microascales</taxon>
        <taxon>Ceratocystidaceae</taxon>
        <taxon>Ceratocystis</taxon>
    </lineage>
</organism>
<dbReference type="AlphaFoldDB" id="A0A2C5WPP0"/>
<dbReference type="OrthoDB" id="2663223at2759"/>
<reference evidence="3 4" key="2">
    <citation type="journal article" date="2013" name="IMA Fungus">
        <title>IMA Genome-F 1: Ceratocystis fimbriata: Draft nuclear genome sequence for the plant pathogen, Ceratocystis fimbriata.</title>
        <authorList>
            <person name="Wilken P.M."/>
            <person name="Steenkamp E.T."/>
            <person name="Wingfield M.J."/>
            <person name="de Beer Z.W."/>
            <person name="Wingfield B.D."/>
        </authorList>
    </citation>
    <scope>NUCLEOTIDE SEQUENCE [LARGE SCALE GENOMIC DNA]</scope>
    <source>
        <strain evidence="3 4">CBS 114723</strain>
    </source>
</reference>
<evidence type="ECO:0000259" key="2">
    <source>
        <dbReference type="Pfam" id="PF22936"/>
    </source>
</evidence>
<sequence>MAMLGANAAIPNVGISPSLDIAGEDLVMATAENVHPMSSSIHDLELGDMLRSSMKRWVLLDSGAGRHVFNSRTHFVGMMREVQAQIITGGDVVATSSAGTVRLPLHGGDFRALNLLDVAYAPTFPCNVVSYGLLERKGAIWDTENNFLVTKKDRAKLCRIVRYGTLYALDTVRTHPETQLGQTHAVNEKGAEPKGLAQQAQLGTVAKGPVTDKLSKPS</sequence>